<dbReference type="RefSeq" id="XP_018028170.1">
    <property type="nucleotide sequence ID" value="XM_018172681.2"/>
</dbReference>
<sequence length="1837" mass="207109">MPPKKKKQTLRCSICNILGHTTAECDDTSYPVVGSPESTLATLSTAHIPEAKTSNEMTATVPDINSAITMKRLCSEECSPVEDVADPETATSQSTTAEVFEGPLQKRIKREPPNSAYVDAPVPATLSMEDCTTEHSSMPHSPADPYAACPSYGEVDVASSHADTSLSLTSVDLLLGYPETKHEIEATVSAETSTLLAHNVTPASSCGQAEILAHDQDILSDTTESSSEDTDEKTLSALIDQLTANIDPPNECACCHRCDTAEYPLKLKIFSAIRGDSQSYGDLHLPHTPFVCNECTVYLELHEENSQWAHAWPAVIYTFLTSDTFSCDPKKFMEMLPQTIRNSYVSLVPTLSEKISAVLNLPSKFVDGTHDLINFKSHLFDHAGILASKLNATCFPSVKCPMGCNTYLDGEVGKDVDYLPLSHYLSFICPEFTSFQADPNCFRGARPDWPSRGEYEGFKFAPTLIVDAEKGLCVVTCAQTIHADGRSLYIHVPRNPVLGSTSELCPDLIAPVSVNPHLVRPGRSDKMNSSHAVFREYGDTSGTSCFSLTPKPYLDGPCSVPQIESMGLALNQREEILHTLVKAKTLPNEFFHKLEESYEKHRLDDEVVEEAKATGTYVNFHDASLMMMQYHKKLMSNSRKKPQRDLRPIGKDVLKLVHPGNKIGRLPFKLALLGKPRSHNGLLLHNILTLLLHSTHLYQMFLTKLEIERPGSIHHLVQSCVLKIASGIKLSEALKIEKEILRMSYDKVFCGNNCQAILALLCGVKTVSIHCSFQGLESIADGSEDVLLVDSSAVRSREAPQTLCNGRWQLMLSLAYRIVGRKKSHFEFDFRWSPELKWHHCSSDTTTLSQVGDNPRPFSWNILLYIETDSVLCISKYDFLQFYGAQTTLKCSKHRALSMISVLPDSSVKCCLPRCPSSARYRCSKGYGQKWMPCAAGVCLEHARLILMSGERKTFIDPPLDDITLPELTHHDDVDSMHDATMATLDDLQPLFPDEMSNVAEAHSQPLDALSGQLPVATEGVNLSYSRGANSTPGHFLLNTCLHMSRVEINEQSSASFQNVLTRVNDISPKESRLFLYPEGLLFPTIFWAAVGRSVIGALPSVFYSPLGRKSVNGEFASLDDHLRVRLLDMSLLTAHDPNYLAFCFDIYLNSLLRSNKVLVALHQGLEHVNRASVMIEASGSSLKSNETDDRIEVKRLSAIVDENPWDFFLTLTCNDSETMGVAPIRRALEQKYHGKELDKQLQNACPLLCRAWARTVHYLFEFLVHGKEKIFGELKNVWYRFEFQNAEGLGNKPCVHAGITLKDRSCSVEERMKRTHDNLDEMFNKNARTDMISLLSDGLVKDQADFVKLFNLADRFTQSKCANSKLSFMKKMPNGGNERYCVPKYDNETQKHLSQLGFGTKKYPPEPNSMHKPCKDEVKKTTVVESCYSYDAVSRVYRVPSHGRIFAMLRSTVKVQICDHEFARNSFAEYAARADEKRKVIMTFCKKTTADVDQPRDLCHTKISVSKKEQGDEMREDATKRALCRTITATEMVWFTHQLPFVGCTAHFVNCFTHNFERRQAMYRKQAEHIRDWMNAESIYFPLGKTDERACFPRWRRFTRSQTFLMNSFPNFDENTFLFSVRPPELREIMRLTDYLKWFSVTLTTTIAVAEDVSEFPWIDAKGRRVRVRKRYVNEVLRFFESLANRAHPSPGTRELYLLFKDLDRDVVEGRNSECVHRFVDMAADRDVVIVYNCIEPKSTSNFFFHLLLTLGSFVTELDLLRGPTLLHAFQYAGLIADADNPTEEEALSIIRQYVITQLRCLPYDVEEFSRILRLAMDRLLDFFETRGRKVHNAVL</sequence>
<gene>
    <name evidence="3" type="primary">LOC108683367</name>
</gene>
<dbReference type="OrthoDB" id="6405201at2759"/>
<organism evidence="2 3">
    <name type="scientific">Hyalella azteca</name>
    <name type="common">Amphipod</name>
    <dbReference type="NCBI Taxonomy" id="294128"/>
    <lineage>
        <taxon>Eukaryota</taxon>
        <taxon>Metazoa</taxon>
        <taxon>Ecdysozoa</taxon>
        <taxon>Arthropoda</taxon>
        <taxon>Crustacea</taxon>
        <taxon>Multicrustacea</taxon>
        <taxon>Malacostraca</taxon>
        <taxon>Eumalacostraca</taxon>
        <taxon>Peracarida</taxon>
        <taxon>Amphipoda</taxon>
        <taxon>Senticaudata</taxon>
        <taxon>Talitrida</taxon>
        <taxon>Talitroidea</taxon>
        <taxon>Hyalellidae</taxon>
        <taxon>Hyalella</taxon>
    </lineage>
</organism>
<dbReference type="InterPro" id="IPR025476">
    <property type="entry name" value="Helitron_helicase-like"/>
</dbReference>
<evidence type="ECO:0000313" key="2">
    <source>
        <dbReference type="Proteomes" id="UP000694843"/>
    </source>
</evidence>
<name>A0A8B7PQ94_HYAAZ</name>
<dbReference type="GeneID" id="108683367"/>
<accession>A0A8B7PQ94</accession>
<protein>
    <submittedName>
        <fullName evidence="3">Uncharacterized protein LOC108683367 isoform X1</fullName>
    </submittedName>
</protein>
<proteinExistence type="predicted"/>
<dbReference type="Proteomes" id="UP000694843">
    <property type="component" value="Unplaced"/>
</dbReference>
<dbReference type="KEGG" id="hazt:108683367"/>
<dbReference type="Pfam" id="PF14214">
    <property type="entry name" value="Helitron_like_N"/>
    <property type="match status" value="1"/>
</dbReference>
<keyword evidence="2" id="KW-1185">Reference proteome</keyword>
<evidence type="ECO:0000313" key="3">
    <source>
        <dbReference type="RefSeq" id="XP_018028170.1"/>
    </source>
</evidence>
<reference evidence="3" key="1">
    <citation type="submission" date="2025-08" db="UniProtKB">
        <authorList>
            <consortium name="RefSeq"/>
        </authorList>
    </citation>
    <scope>IDENTIFICATION</scope>
    <source>
        <tissue evidence="3">Whole organism</tissue>
    </source>
</reference>
<evidence type="ECO:0000259" key="1">
    <source>
        <dbReference type="Pfam" id="PF14214"/>
    </source>
</evidence>
<feature type="domain" description="Helitron helicase-like" evidence="1">
    <location>
        <begin position="1192"/>
        <end position="1286"/>
    </location>
</feature>